<dbReference type="STRING" id="441119.SAMN04488047_101531"/>
<organism evidence="1 2">
    <name type="scientific">Tranquillimonas alkanivorans</name>
    <dbReference type="NCBI Taxonomy" id="441119"/>
    <lineage>
        <taxon>Bacteria</taxon>
        <taxon>Pseudomonadati</taxon>
        <taxon>Pseudomonadota</taxon>
        <taxon>Alphaproteobacteria</taxon>
        <taxon>Rhodobacterales</taxon>
        <taxon>Roseobacteraceae</taxon>
        <taxon>Tranquillimonas</taxon>
    </lineage>
</organism>
<dbReference type="RefSeq" id="WP_093417261.1">
    <property type="nucleotide sequence ID" value="NZ_FOXA01000001.1"/>
</dbReference>
<protein>
    <submittedName>
        <fullName evidence="1">Uncharacterized protein</fullName>
    </submittedName>
</protein>
<proteinExistence type="predicted"/>
<accession>A0A1I5L9B7</accession>
<dbReference type="EMBL" id="FOXA01000001">
    <property type="protein sequence ID" value="SFO93793.1"/>
    <property type="molecule type" value="Genomic_DNA"/>
</dbReference>
<dbReference type="Proteomes" id="UP000199356">
    <property type="component" value="Unassembled WGS sequence"/>
</dbReference>
<sequence length="89" mass="8792">MPITDPYQYHAGGVSAPLTGGFAATPDDAADLPVLTRALLVGGGGDLAAVLKDGSTVTLPELAPGVVYPVRVARVLATGTSASGIVGLY</sequence>
<evidence type="ECO:0000313" key="1">
    <source>
        <dbReference type="EMBL" id="SFO93793.1"/>
    </source>
</evidence>
<keyword evidence="2" id="KW-1185">Reference proteome</keyword>
<dbReference type="AlphaFoldDB" id="A0A1I5L9B7"/>
<evidence type="ECO:0000313" key="2">
    <source>
        <dbReference type="Proteomes" id="UP000199356"/>
    </source>
</evidence>
<name>A0A1I5L9B7_9RHOB</name>
<reference evidence="1 2" key="1">
    <citation type="submission" date="2016-10" db="EMBL/GenBank/DDBJ databases">
        <authorList>
            <person name="de Groot N.N."/>
        </authorList>
    </citation>
    <scope>NUCLEOTIDE SEQUENCE [LARGE SCALE GENOMIC DNA]</scope>
    <source>
        <strain evidence="1 2">DSM 19547</strain>
    </source>
</reference>
<gene>
    <name evidence="1" type="ORF">SAMN04488047_101531</name>
</gene>
<dbReference type="OrthoDB" id="7916272at2"/>